<dbReference type="Proteomes" id="UP000035681">
    <property type="component" value="Unplaced"/>
</dbReference>
<accession>A0A0K0E007</accession>
<sequence>MERLVGQIKEGFAKAVQQASNNIAFTELPNCECLESIDRISIKLKDTIVSDDLKHRIIAGHHVQTFENIPILIRNEDNNKQTFMLAELSPVKGISITTIGKKDVMIVNTPNHSLESKGKIMHPTQATLYKLVSEGRLSPNWWITKSKGNEGIIKIEKVFISLYPVCKYFGFLNTDCVYWFKKPNGSVLGYIRPKLSKKYSTLVVKFMKHERDQQLRGAMLGAAILFFISEAYPHLSKALKDSIELQHGFHEALQ</sequence>
<name>A0A0K0E007_STRER</name>
<dbReference type="AlphaFoldDB" id="A0A0K0E007"/>
<dbReference type="WBParaSite" id="TCONS_00003260.p1">
    <property type="protein sequence ID" value="TCONS_00003260.p1"/>
    <property type="gene ID" value="XLOC_003003"/>
</dbReference>
<evidence type="ECO:0000313" key="2">
    <source>
        <dbReference type="WBParaSite" id="SSTP_0000282400.1"/>
    </source>
</evidence>
<evidence type="ECO:0000313" key="3">
    <source>
        <dbReference type="WBParaSite" id="TCONS_00003260.p1"/>
    </source>
</evidence>
<organism evidence="2">
    <name type="scientific">Strongyloides stercoralis</name>
    <name type="common">Threadworm</name>
    <dbReference type="NCBI Taxonomy" id="6248"/>
    <lineage>
        <taxon>Eukaryota</taxon>
        <taxon>Metazoa</taxon>
        <taxon>Ecdysozoa</taxon>
        <taxon>Nematoda</taxon>
        <taxon>Chromadorea</taxon>
        <taxon>Rhabditida</taxon>
        <taxon>Tylenchina</taxon>
        <taxon>Panagrolaimomorpha</taxon>
        <taxon>Strongyloidoidea</taxon>
        <taxon>Strongyloididae</taxon>
        <taxon>Strongyloides</taxon>
    </lineage>
</organism>
<reference evidence="2" key="1">
    <citation type="submission" date="2015-08" db="UniProtKB">
        <authorList>
            <consortium name="WormBaseParasite"/>
        </authorList>
    </citation>
    <scope>IDENTIFICATION</scope>
</reference>
<protein>
    <submittedName>
        <fullName evidence="3">Phospholipid scramblase</fullName>
    </submittedName>
    <submittedName>
        <fullName evidence="2">START domain-containing protein</fullName>
    </submittedName>
</protein>
<proteinExistence type="predicted"/>
<dbReference type="WBParaSite" id="SSTP_0000282400.1">
    <property type="protein sequence ID" value="SSTP_0000282400.1"/>
    <property type="gene ID" value="SSTP_0000282400"/>
</dbReference>
<evidence type="ECO:0000313" key="1">
    <source>
        <dbReference type="Proteomes" id="UP000035681"/>
    </source>
</evidence>
<keyword evidence="1" id="KW-1185">Reference proteome</keyword>